<proteinExistence type="predicted"/>
<reference evidence="1" key="1">
    <citation type="journal article" date="2021" name="Proc. Natl. Acad. Sci. U.S.A.">
        <title>A Catalog of Tens of Thousands of Viruses from Human Metagenomes Reveals Hidden Associations with Chronic Diseases.</title>
        <authorList>
            <person name="Tisza M.J."/>
            <person name="Buck C.B."/>
        </authorList>
    </citation>
    <scope>NUCLEOTIDE SEQUENCE</scope>
    <source>
        <strain evidence="1">CtUXy6</strain>
    </source>
</reference>
<dbReference type="EMBL" id="BK016212">
    <property type="protein sequence ID" value="DAG02620.1"/>
    <property type="molecule type" value="Genomic_DNA"/>
</dbReference>
<evidence type="ECO:0000313" key="1">
    <source>
        <dbReference type="EMBL" id="DAG02620.1"/>
    </source>
</evidence>
<protein>
    <submittedName>
        <fullName evidence="1">Uncharacterized protein</fullName>
    </submittedName>
</protein>
<organism evidence="1">
    <name type="scientific">CrAss-like virus sp. ctUXy6</name>
    <dbReference type="NCBI Taxonomy" id="2825835"/>
    <lineage>
        <taxon>Viruses</taxon>
        <taxon>Duplodnaviria</taxon>
        <taxon>Heunggongvirae</taxon>
        <taxon>Uroviricota</taxon>
        <taxon>Caudoviricetes</taxon>
        <taxon>Crassvirales</taxon>
    </lineage>
</organism>
<name>A0A8S5V7C5_9CAUD</name>
<sequence length="45" mass="5283">MNDNVELIKVVNGLYVFTIRCVPVNDVRRPNSFDLYSEIFFISMN</sequence>
<accession>A0A8S5V7C5</accession>